<proteinExistence type="predicted"/>
<dbReference type="AlphaFoldDB" id="A0A7W7S2S2"/>
<dbReference type="InterPro" id="IPR011010">
    <property type="entry name" value="DNA_brk_join_enz"/>
</dbReference>
<organism evidence="2 3">
    <name type="scientific">Streptosporangium album</name>
    <dbReference type="NCBI Taxonomy" id="47479"/>
    <lineage>
        <taxon>Bacteria</taxon>
        <taxon>Bacillati</taxon>
        <taxon>Actinomycetota</taxon>
        <taxon>Actinomycetes</taxon>
        <taxon>Streptosporangiales</taxon>
        <taxon>Streptosporangiaceae</taxon>
        <taxon>Streptosporangium</taxon>
    </lineage>
</organism>
<accession>A0A7W7S2S2</accession>
<evidence type="ECO:0000313" key="3">
    <source>
        <dbReference type="Proteomes" id="UP000534286"/>
    </source>
</evidence>
<evidence type="ECO:0000256" key="1">
    <source>
        <dbReference type="ARBA" id="ARBA00023172"/>
    </source>
</evidence>
<reference evidence="2 3" key="1">
    <citation type="submission" date="2020-08" db="EMBL/GenBank/DDBJ databases">
        <title>Sequencing the genomes of 1000 actinobacteria strains.</title>
        <authorList>
            <person name="Klenk H.-P."/>
        </authorList>
    </citation>
    <scope>NUCLEOTIDE SEQUENCE [LARGE SCALE GENOMIC DNA]</scope>
    <source>
        <strain evidence="2 3">DSM 43023</strain>
    </source>
</reference>
<dbReference type="InterPro" id="IPR013762">
    <property type="entry name" value="Integrase-like_cat_sf"/>
</dbReference>
<gene>
    <name evidence="2" type="ORF">FHR32_007216</name>
</gene>
<sequence>MQIFKGFHRFLQTRKAAQIEAAFGVRLVCPVDEFNASRHVGDDSPAQLPPPTPERVTEFFDFLKTRIATARKYAPAARDYALFRTLYHAGLRSEECAPLDRADVHFGRGRG</sequence>
<dbReference type="SUPFAM" id="SSF56349">
    <property type="entry name" value="DNA breaking-rejoining enzymes"/>
    <property type="match status" value="1"/>
</dbReference>
<dbReference type="Gene3D" id="1.10.443.10">
    <property type="entry name" value="Intergrase catalytic core"/>
    <property type="match status" value="1"/>
</dbReference>
<evidence type="ECO:0000313" key="2">
    <source>
        <dbReference type="EMBL" id="MBB4942816.1"/>
    </source>
</evidence>
<comment type="caution">
    <text evidence="2">The sequence shown here is derived from an EMBL/GenBank/DDBJ whole genome shotgun (WGS) entry which is preliminary data.</text>
</comment>
<dbReference type="GO" id="GO:0015074">
    <property type="term" value="P:DNA integration"/>
    <property type="evidence" value="ECO:0007669"/>
    <property type="project" value="InterPro"/>
</dbReference>
<protein>
    <submittedName>
        <fullName evidence="2">Integrase</fullName>
    </submittedName>
</protein>
<dbReference type="Proteomes" id="UP000534286">
    <property type="component" value="Unassembled WGS sequence"/>
</dbReference>
<dbReference type="EMBL" id="JACHJU010000004">
    <property type="protein sequence ID" value="MBB4942816.1"/>
    <property type="molecule type" value="Genomic_DNA"/>
</dbReference>
<keyword evidence="3" id="KW-1185">Reference proteome</keyword>
<keyword evidence="1" id="KW-0233">DNA recombination</keyword>
<dbReference type="GO" id="GO:0003677">
    <property type="term" value="F:DNA binding"/>
    <property type="evidence" value="ECO:0007669"/>
    <property type="project" value="InterPro"/>
</dbReference>
<name>A0A7W7S2S2_9ACTN</name>
<dbReference type="RefSeq" id="WP_221466660.1">
    <property type="nucleotide sequence ID" value="NZ_BAABEK010000073.1"/>
</dbReference>
<dbReference type="GO" id="GO:0006310">
    <property type="term" value="P:DNA recombination"/>
    <property type="evidence" value="ECO:0007669"/>
    <property type="project" value="UniProtKB-KW"/>
</dbReference>